<dbReference type="InterPro" id="IPR011990">
    <property type="entry name" value="TPR-like_helical_dom_sf"/>
</dbReference>
<dbReference type="SUPFAM" id="SSF81901">
    <property type="entry name" value="HCP-like"/>
    <property type="match status" value="1"/>
</dbReference>
<dbReference type="PANTHER" id="PTHR11102:SF160">
    <property type="entry name" value="ERAD-ASSOCIATED E3 UBIQUITIN-PROTEIN LIGASE COMPONENT HRD3"/>
    <property type="match status" value="1"/>
</dbReference>
<dbReference type="Proteomes" id="UP000807716">
    <property type="component" value="Unassembled WGS sequence"/>
</dbReference>
<evidence type="ECO:0000256" key="1">
    <source>
        <dbReference type="ARBA" id="ARBA00038101"/>
    </source>
</evidence>
<comment type="similarity">
    <text evidence="1">Belongs to the sel-1 family.</text>
</comment>
<keyword evidence="3" id="KW-1185">Reference proteome</keyword>
<reference evidence="2" key="1">
    <citation type="journal article" date="2020" name="Fungal Divers.">
        <title>Resolving the Mortierellaceae phylogeny through synthesis of multi-gene phylogenetics and phylogenomics.</title>
        <authorList>
            <person name="Vandepol N."/>
            <person name="Liber J."/>
            <person name="Desiro A."/>
            <person name="Na H."/>
            <person name="Kennedy M."/>
            <person name="Barry K."/>
            <person name="Grigoriev I.V."/>
            <person name="Miller A.N."/>
            <person name="O'Donnell K."/>
            <person name="Stajich J.E."/>
            <person name="Bonito G."/>
        </authorList>
    </citation>
    <scope>NUCLEOTIDE SEQUENCE</scope>
    <source>
        <strain evidence="2">BC1065</strain>
    </source>
</reference>
<sequence length="240" mass="26705">MVAHFCKEAKRGSGDAQLFVGWIYGAGYLIDRNENESFWWYLQAAQQGIVVAQLRVAQMYQQGLGVDKSDVQAARWYRRAAEGGDAEAQLQLGTMYAYGHVVKEDNILAVRWFRMAAAQEESEAQATLGLWMVGSSWLSQERNRRRDGALFVKAPRSQDCIPHRARVLALHSLLRQYPPHVKNGATLREVRPNAVGGGTGDHKDSKPLEASLLGEITEEAVHYKEVGLLQLAHHPDVGLG</sequence>
<dbReference type="OrthoDB" id="2384430at2759"/>
<proteinExistence type="inferred from homology"/>
<protein>
    <recommendedName>
        <fullName evidence="4">Secretory immunoglobulin A-binding protein EsiB</fullName>
    </recommendedName>
</protein>
<organism evidence="2 3">
    <name type="scientific">Actinomortierella ambigua</name>
    <dbReference type="NCBI Taxonomy" id="1343610"/>
    <lineage>
        <taxon>Eukaryota</taxon>
        <taxon>Fungi</taxon>
        <taxon>Fungi incertae sedis</taxon>
        <taxon>Mucoromycota</taxon>
        <taxon>Mortierellomycotina</taxon>
        <taxon>Mortierellomycetes</taxon>
        <taxon>Mortierellales</taxon>
        <taxon>Mortierellaceae</taxon>
        <taxon>Actinomortierella</taxon>
    </lineage>
</organism>
<dbReference type="InterPro" id="IPR050767">
    <property type="entry name" value="Sel1_AlgK"/>
</dbReference>
<dbReference type="Pfam" id="PF08238">
    <property type="entry name" value="Sel1"/>
    <property type="match status" value="3"/>
</dbReference>
<dbReference type="SMART" id="SM00671">
    <property type="entry name" value="SEL1"/>
    <property type="match status" value="3"/>
</dbReference>
<gene>
    <name evidence="2" type="ORF">DFQ27_006137</name>
</gene>
<dbReference type="InterPro" id="IPR006597">
    <property type="entry name" value="Sel1-like"/>
</dbReference>
<dbReference type="AlphaFoldDB" id="A0A9P6UB19"/>
<evidence type="ECO:0000313" key="2">
    <source>
        <dbReference type="EMBL" id="KAG0268635.1"/>
    </source>
</evidence>
<accession>A0A9P6UB19</accession>
<evidence type="ECO:0008006" key="4">
    <source>
        <dbReference type="Google" id="ProtNLM"/>
    </source>
</evidence>
<name>A0A9P6UB19_9FUNG</name>
<dbReference type="EMBL" id="JAAAJB010000045">
    <property type="protein sequence ID" value="KAG0268635.1"/>
    <property type="molecule type" value="Genomic_DNA"/>
</dbReference>
<evidence type="ECO:0000313" key="3">
    <source>
        <dbReference type="Proteomes" id="UP000807716"/>
    </source>
</evidence>
<feature type="non-terminal residue" evidence="2">
    <location>
        <position position="1"/>
    </location>
</feature>
<comment type="caution">
    <text evidence="2">The sequence shown here is derived from an EMBL/GenBank/DDBJ whole genome shotgun (WGS) entry which is preliminary data.</text>
</comment>
<dbReference type="Gene3D" id="1.25.40.10">
    <property type="entry name" value="Tetratricopeptide repeat domain"/>
    <property type="match status" value="1"/>
</dbReference>
<dbReference type="PANTHER" id="PTHR11102">
    <property type="entry name" value="SEL-1-LIKE PROTEIN"/>
    <property type="match status" value="1"/>
</dbReference>